<gene>
    <name evidence="2" type="ORF">XAT740_LOCUS63361</name>
</gene>
<organism evidence="2 3">
    <name type="scientific">Adineta ricciae</name>
    <name type="common">Rotifer</name>
    <dbReference type="NCBI Taxonomy" id="249248"/>
    <lineage>
        <taxon>Eukaryota</taxon>
        <taxon>Metazoa</taxon>
        <taxon>Spiralia</taxon>
        <taxon>Gnathifera</taxon>
        <taxon>Rotifera</taxon>
        <taxon>Eurotatoria</taxon>
        <taxon>Bdelloidea</taxon>
        <taxon>Adinetida</taxon>
        <taxon>Adinetidae</taxon>
        <taxon>Adineta</taxon>
    </lineage>
</organism>
<dbReference type="Proteomes" id="UP000663828">
    <property type="component" value="Unassembled WGS sequence"/>
</dbReference>
<dbReference type="EMBL" id="CAJNOR010019397">
    <property type="protein sequence ID" value="CAF1689563.1"/>
    <property type="molecule type" value="Genomic_DNA"/>
</dbReference>
<feature type="region of interest" description="Disordered" evidence="1">
    <location>
        <begin position="56"/>
        <end position="151"/>
    </location>
</feature>
<evidence type="ECO:0000313" key="3">
    <source>
        <dbReference type="Proteomes" id="UP000663828"/>
    </source>
</evidence>
<feature type="compositionally biased region" description="Basic and acidic residues" evidence="1">
    <location>
        <begin position="68"/>
        <end position="78"/>
    </location>
</feature>
<feature type="compositionally biased region" description="Acidic residues" evidence="1">
    <location>
        <begin position="87"/>
        <end position="98"/>
    </location>
</feature>
<name>A0A816HSV4_ADIRI</name>
<dbReference type="AlphaFoldDB" id="A0A816HSV4"/>
<proteinExistence type="predicted"/>
<feature type="compositionally biased region" description="Polar residues" evidence="1">
    <location>
        <begin position="56"/>
        <end position="66"/>
    </location>
</feature>
<feature type="non-terminal residue" evidence="2">
    <location>
        <position position="151"/>
    </location>
</feature>
<reference evidence="2" key="1">
    <citation type="submission" date="2021-02" db="EMBL/GenBank/DDBJ databases">
        <authorList>
            <person name="Nowell W R."/>
        </authorList>
    </citation>
    <scope>NUCLEOTIDE SEQUENCE</scope>
</reference>
<feature type="compositionally biased region" description="Basic and acidic residues" evidence="1">
    <location>
        <begin position="141"/>
        <end position="151"/>
    </location>
</feature>
<evidence type="ECO:0000256" key="1">
    <source>
        <dbReference type="SAM" id="MobiDB-lite"/>
    </source>
</evidence>
<sequence>YDNILDVMDDNEDILECTPVELNRYYLLGQLPANAEEQYEIEASGIAADIETILSTTYTDDNQTKMTIDAEKKTENKTTDNNNNDGDNGDDDDEEEEVLSQQLSQLSTEGSLEEETVKSNRKRTRSTTRSLDIAPKKMKPTRNDTAKEQNT</sequence>
<feature type="non-terminal residue" evidence="2">
    <location>
        <position position="1"/>
    </location>
</feature>
<accession>A0A816HSV4</accession>
<feature type="compositionally biased region" description="Low complexity" evidence="1">
    <location>
        <begin position="99"/>
        <end position="110"/>
    </location>
</feature>
<keyword evidence="3" id="KW-1185">Reference proteome</keyword>
<comment type="caution">
    <text evidence="2">The sequence shown here is derived from an EMBL/GenBank/DDBJ whole genome shotgun (WGS) entry which is preliminary data.</text>
</comment>
<protein>
    <submittedName>
        <fullName evidence="2">Uncharacterized protein</fullName>
    </submittedName>
</protein>
<evidence type="ECO:0000313" key="2">
    <source>
        <dbReference type="EMBL" id="CAF1689563.1"/>
    </source>
</evidence>